<proteinExistence type="predicted"/>
<comment type="caution">
    <text evidence="1">The sequence shown here is derived from an EMBL/GenBank/DDBJ whole genome shotgun (WGS) entry which is preliminary data.</text>
</comment>
<accession>A0A4Q1K9X1</accession>
<name>A0A4Q1K9X1_9FLAO</name>
<dbReference type="Gene3D" id="3.10.20.310">
    <property type="entry name" value="membrane protein fhac"/>
    <property type="match status" value="1"/>
</dbReference>
<sequence length="613" mass="71138">MSKFWFLIAVFIGSMCYGQQPVTPTKSDTLYQKINTYAKDKKVVGFFHRLIFRKSVLPATTNKKKSKAQIPVQRDYAKFQCKIIRNITIETLDPFGYSAEDVNREPKHRIERWGNFLHIKTKNWTVRNFLLFQKNDLLDSLNLRESERLLRQQRYIRTVIIKPVAVPNSKDSVDVSIRVLDTWSTIPTGAISTSKGNIDFTERNFMGLGHEFDFNYLSSFESSTPNRYGYETYYKIPNFKHTFISTTISARNDLNNNTQNAIRIERKFYSTYAHWAGGFYHDYRSTTEKLNDTAAVPTLLYFKSKSYDLWAARSFSIFGNGNEFSRGTHLITSVGFNHTAYLNLPDQQYDPIRFVNSTKSALMTIGISSQRFYQEKYLFRYGIVEDVPYGKVFSITGGIENKNQVNRAYWGSRFSYGDLFDFGYLQGNVEWGTFVNNGKSEQTTYKLEANYFTNLIPMGSWKMRQFIRPLLVMGGNRLESDRDRLKLVDINGIPGFDSRQLLGTKKFLTTFQSQFYCLKDWYGFTLSPYLNYTLGFLDQGNATFFSNKMYSQIGVGVLINNKYLVFSSFQFSFSYYPTLPIAGNNIIKTNTFQNNSIDFNDFQIGQPYVLPFQ</sequence>
<evidence type="ECO:0000313" key="1">
    <source>
        <dbReference type="EMBL" id="RXR23396.1"/>
    </source>
</evidence>
<reference evidence="2" key="1">
    <citation type="submission" date="2019-01" db="EMBL/GenBank/DDBJ databases">
        <title>Cytophagaceae bacterium strain CAR-16.</title>
        <authorList>
            <person name="Chen W.-M."/>
        </authorList>
    </citation>
    <scope>NUCLEOTIDE SEQUENCE [LARGE SCALE GENOMIC DNA]</scope>
    <source>
        <strain evidence="2">WWJ-16</strain>
    </source>
</reference>
<protein>
    <recommendedName>
        <fullName evidence="3">POTRA domain-containing protein</fullName>
    </recommendedName>
</protein>
<evidence type="ECO:0008006" key="3">
    <source>
        <dbReference type="Google" id="ProtNLM"/>
    </source>
</evidence>
<gene>
    <name evidence="1" type="ORF">EQG61_05350</name>
</gene>
<dbReference type="OrthoDB" id="1110633at2"/>
<dbReference type="Proteomes" id="UP000289857">
    <property type="component" value="Unassembled WGS sequence"/>
</dbReference>
<keyword evidence="2" id="KW-1185">Reference proteome</keyword>
<dbReference type="EMBL" id="SBKN01000002">
    <property type="protein sequence ID" value="RXR23396.1"/>
    <property type="molecule type" value="Genomic_DNA"/>
</dbReference>
<dbReference type="AlphaFoldDB" id="A0A4Q1K9X1"/>
<organism evidence="1 2">
    <name type="scientific">Flavobacterium stagni</name>
    <dbReference type="NCBI Taxonomy" id="2506421"/>
    <lineage>
        <taxon>Bacteria</taxon>
        <taxon>Pseudomonadati</taxon>
        <taxon>Bacteroidota</taxon>
        <taxon>Flavobacteriia</taxon>
        <taxon>Flavobacteriales</taxon>
        <taxon>Flavobacteriaceae</taxon>
        <taxon>Flavobacterium</taxon>
    </lineage>
</organism>
<dbReference type="RefSeq" id="WP_129460876.1">
    <property type="nucleotide sequence ID" value="NZ_SBKN01000002.1"/>
</dbReference>
<evidence type="ECO:0000313" key="2">
    <source>
        <dbReference type="Proteomes" id="UP000289857"/>
    </source>
</evidence>